<dbReference type="SMART" id="SM00267">
    <property type="entry name" value="GGDEF"/>
    <property type="match status" value="1"/>
</dbReference>
<feature type="domain" description="HAMP" evidence="4">
    <location>
        <begin position="177"/>
        <end position="229"/>
    </location>
</feature>
<organism evidence="6 7">
    <name type="scientific">Maridesulfovibrio hydrothermalis AM13 = DSM 14728</name>
    <dbReference type="NCBI Taxonomy" id="1121451"/>
    <lineage>
        <taxon>Bacteria</taxon>
        <taxon>Pseudomonadati</taxon>
        <taxon>Thermodesulfobacteriota</taxon>
        <taxon>Desulfovibrionia</taxon>
        <taxon>Desulfovibrionales</taxon>
        <taxon>Desulfovibrionaceae</taxon>
        <taxon>Maridesulfovibrio</taxon>
    </lineage>
</organism>
<dbReference type="PROSITE" id="PS50885">
    <property type="entry name" value="HAMP"/>
    <property type="match status" value="1"/>
</dbReference>
<evidence type="ECO:0000256" key="1">
    <source>
        <dbReference type="ARBA" id="ARBA00012528"/>
    </source>
</evidence>
<dbReference type="FunFam" id="3.30.70.270:FF:000001">
    <property type="entry name" value="Diguanylate cyclase domain protein"/>
    <property type="match status" value="1"/>
</dbReference>
<feature type="transmembrane region" description="Helical" evidence="3">
    <location>
        <begin position="20"/>
        <end position="40"/>
    </location>
</feature>
<dbReference type="PATRIC" id="fig|1121451.3.peg.3421"/>
<dbReference type="KEGG" id="dhy:DESAM_23218"/>
<dbReference type="SUPFAM" id="SSF55073">
    <property type="entry name" value="Nucleotide cyclase"/>
    <property type="match status" value="1"/>
</dbReference>
<dbReference type="eggNOG" id="COG3706">
    <property type="taxonomic scope" value="Bacteria"/>
</dbReference>
<evidence type="ECO:0000256" key="3">
    <source>
        <dbReference type="SAM" id="Phobius"/>
    </source>
</evidence>
<dbReference type="CDD" id="cd06225">
    <property type="entry name" value="HAMP"/>
    <property type="match status" value="1"/>
</dbReference>
<dbReference type="InterPro" id="IPR000160">
    <property type="entry name" value="GGDEF_dom"/>
</dbReference>
<keyword evidence="3" id="KW-0472">Membrane</keyword>
<comment type="catalytic activity">
    <reaction evidence="2">
        <text>2 GTP = 3',3'-c-di-GMP + 2 diphosphate</text>
        <dbReference type="Rhea" id="RHEA:24898"/>
        <dbReference type="ChEBI" id="CHEBI:33019"/>
        <dbReference type="ChEBI" id="CHEBI:37565"/>
        <dbReference type="ChEBI" id="CHEBI:58805"/>
        <dbReference type="EC" id="2.7.7.65"/>
    </reaction>
</comment>
<dbReference type="STRING" id="1121451.DESAM_23218"/>
<dbReference type="InterPro" id="IPR029787">
    <property type="entry name" value="Nucleotide_cyclase"/>
</dbReference>
<dbReference type="Gene3D" id="3.30.70.270">
    <property type="match status" value="1"/>
</dbReference>
<accession>L0RH05</accession>
<dbReference type="InterPro" id="IPR050469">
    <property type="entry name" value="Diguanylate_Cyclase"/>
</dbReference>
<dbReference type="Pfam" id="PF00672">
    <property type="entry name" value="HAMP"/>
    <property type="match status" value="1"/>
</dbReference>
<proteinExistence type="predicted"/>
<dbReference type="PANTHER" id="PTHR45138">
    <property type="entry name" value="REGULATORY COMPONENTS OF SENSORY TRANSDUCTION SYSTEM"/>
    <property type="match status" value="1"/>
</dbReference>
<evidence type="ECO:0000259" key="4">
    <source>
        <dbReference type="PROSITE" id="PS50885"/>
    </source>
</evidence>
<dbReference type="EMBL" id="FO203522">
    <property type="protein sequence ID" value="CCO25485.1"/>
    <property type="molecule type" value="Genomic_DNA"/>
</dbReference>
<dbReference type="CDD" id="cd01949">
    <property type="entry name" value="GGDEF"/>
    <property type="match status" value="1"/>
</dbReference>
<dbReference type="InterPro" id="IPR003660">
    <property type="entry name" value="HAMP_dom"/>
</dbReference>
<dbReference type="PROSITE" id="PS50887">
    <property type="entry name" value="GGDEF"/>
    <property type="match status" value="1"/>
</dbReference>
<keyword evidence="7" id="KW-1185">Reference proteome</keyword>
<name>L0RH05_9BACT</name>
<dbReference type="NCBIfam" id="TIGR00254">
    <property type="entry name" value="GGDEF"/>
    <property type="match status" value="1"/>
</dbReference>
<dbReference type="PANTHER" id="PTHR45138:SF9">
    <property type="entry name" value="DIGUANYLATE CYCLASE DGCM-RELATED"/>
    <property type="match status" value="1"/>
</dbReference>
<dbReference type="SUPFAM" id="SSF158472">
    <property type="entry name" value="HAMP domain-like"/>
    <property type="match status" value="1"/>
</dbReference>
<dbReference type="GO" id="GO:0016020">
    <property type="term" value="C:membrane"/>
    <property type="evidence" value="ECO:0007669"/>
    <property type="project" value="InterPro"/>
</dbReference>
<reference evidence="6 7" key="1">
    <citation type="submission" date="2012-10" db="EMBL/GenBank/DDBJ databases">
        <authorList>
            <person name="Genoscope - CEA"/>
        </authorList>
    </citation>
    <scope>NUCLEOTIDE SEQUENCE [LARGE SCALE GENOMIC DNA]</scope>
    <source>
        <strain evidence="7">AM13 / DSM 14728</strain>
    </source>
</reference>
<protein>
    <recommendedName>
        <fullName evidence="1">diguanylate cyclase</fullName>
        <ecNumber evidence="1">2.7.7.65</ecNumber>
    </recommendedName>
</protein>
<evidence type="ECO:0000313" key="7">
    <source>
        <dbReference type="Proteomes" id="UP000010808"/>
    </source>
</evidence>
<feature type="domain" description="GGDEF" evidence="5">
    <location>
        <begin position="265"/>
        <end position="394"/>
    </location>
</feature>
<dbReference type="AlphaFoldDB" id="L0RH05"/>
<dbReference type="HOGENOM" id="CLU_699662_0_0_7"/>
<sequence length="398" mass="45030">MSPSLIANNDTKFHSVALYLVWVLLLGLLLPLTAGMIITLEHERRELEEGLADFHQETLKTLVESTEDAMLSFSPEGVSNTVQFLLRDERIVSIEVFSAIFDLYLMKVSKEIFEQQFDSVTLREVVSKDGEELGYVQVTVDRSWIVPRIEAERNSIFLLFLAMFLGALLLVLPTIYFKILKPLNRLKKQAEVLSAGELGIACEWQGRDELSMLGRTLDDMRSRLDENFKTMKDIAVTDELTGLPNRRGFNSEVARLMYLSSRYNHPLSIAMLDLDYFKEVNDTYGHGMGDEVLIEFSRLVCSRIRNTDLFARIGGEEFILVMPETSVKVAAQVLFELKEVVAQNVFPHGKKLTVSIGMTEYSGVENVGQLLETADKALYEAKEKGRDRVVVYPAPALI</sequence>
<dbReference type="Pfam" id="PF00990">
    <property type="entry name" value="GGDEF"/>
    <property type="match status" value="1"/>
</dbReference>
<dbReference type="Gene3D" id="6.10.340.10">
    <property type="match status" value="1"/>
</dbReference>
<evidence type="ECO:0000313" key="6">
    <source>
        <dbReference type="EMBL" id="CCO25485.1"/>
    </source>
</evidence>
<dbReference type="RefSeq" id="WP_015338082.1">
    <property type="nucleotide sequence ID" value="NC_020055.1"/>
</dbReference>
<dbReference type="Proteomes" id="UP000010808">
    <property type="component" value="Chromosome"/>
</dbReference>
<dbReference type="GO" id="GO:0052621">
    <property type="term" value="F:diguanylate cyclase activity"/>
    <property type="evidence" value="ECO:0007669"/>
    <property type="project" value="UniProtKB-EC"/>
</dbReference>
<gene>
    <name evidence="6" type="ORF">DESAM_23218</name>
</gene>
<dbReference type="InterPro" id="IPR043128">
    <property type="entry name" value="Rev_trsase/Diguanyl_cyclase"/>
</dbReference>
<evidence type="ECO:0000256" key="2">
    <source>
        <dbReference type="ARBA" id="ARBA00034247"/>
    </source>
</evidence>
<dbReference type="GO" id="GO:0007165">
    <property type="term" value="P:signal transduction"/>
    <property type="evidence" value="ECO:0007669"/>
    <property type="project" value="InterPro"/>
</dbReference>
<feature type="transmembrane region" description="Helical" evidence="3">
    <location>
        <begin position="156"/>
        <end position="177"/>
    </location>
</feature>
<dbReference type="EC" id="2.7.7.65" evidence="1"/>
<keyword evidence="3" id="KW-1133">Transmembrane helix</keyword>
<keyword evidence="3" id="KW-0812">Transmembrane</keyword>
<evidence type="ECO:0000259" key="5">
    <source>
        <dbReference type="PROSITE" id="PS50887"/>
    </source>
</evidence>
<dbReference type="SMART" id="SM00304">
    <property type="entry name" value="HAMP"/>
    <property type="match status" value="1"/>
</dbReference>